<dbReference type="AlphaFoldDB" id="E7RII5"/>
<accession>E7RII5</accession>
<reference evidence="2 3" key="1">
    <citation type="journal article" date="2011" name="J. Bacteriol.">
        <title>The Draft Genome of Planococcus donghaensis MPA1U2 Reveals Nonsporulation Pathways Controlled by a Conserved Spo0A Regulon.</title>
        <authorList>
            <person name="Pearson M.D."/>
            <person name="Noller H.F."/>
        </authorList>
    </citation>
    <scope>NUCLEOTIDE SEQUENCE [LARGE SCALE GENOMIC DNA]</scope>
    <source>
        <strain evidence="2 3">MPA1U2</strain>
    </source>
</reference>
<dbReference type="RefSeq" id="WP_008431463.1">
    <property type="nucleotide sequence ID" value="NZ_AEPB01000038.1"/>
</dbReference>
<sequence length="510" mass="56451">MKVLKNQQGYALLVVLLIVVLFFSLSATFIAGSLNHSKQEQTIDVNNHAVAAAEMGTLYFTTDFERELKMLKYEMNTQTQLKLNALIDCIKYPLGNACNTQAKRDQWEETIEQEMKAILIGRIMDKVQVLNTQLNVKKVPFTAEKIDYTILKTTTVKLNQALKNVDTASTVDKEVESIKIEMEIQGTSEGVTKDLVATFIVKMPEGFLSSEETIKVDTLQITSSVDMKYENVFSLVPPTQSCSALLTNVLKSIATAPYECLSSSGEKLSTFVDQIKNAKLDPVDFRVYTNSFKDYVCDKNCNNINFQGVSVVVKESDTSVSNNINNLVNANLIINGKLGAGNNLMNLGKNGVKQSLVVKELAIDGNIKNSANTNFLVLGYNNPAVMANLKWGNHIEISNNSRFCVDIDRVKSSDLALLSQQIIFSGSGVMSYFSADKNKVFELKNASGADRTVKEGKNTYKMTDLYVKRESSYSTFLANCGVSTKSTNTMPLDVSIPVPIDIDIDLEIEY</sequence>
<dbReference type="eggNOG" id="ENOG5030MPG">
    <property type="taxonomic scope" value="Bacteria"/>
</dbReference>
<evidence type="ECO:0000256" key="1">
    <source>
        <dbReference type="SAM" id="Phobius"/>
    </source>
</evidence>
<proteinExistence type="predicted"/>
<dbReference type="EMBL" id="AEPB01000038">
    <property type="protein sequence ID" value="EGA89091.1"/>
    <property type="molecule type" value="Genomic_DNA"/>
</dbReference>
<organism evidence="2 3">
    <name type="scientific">Planococcus donghaensis MPA1U2</name>
    <dbReference type="NCBI Taxonomy" id="933115"/>
    <lineage>
        <taxon>Bacteria</taxon>
        <taxon>Bacillati</taxon>
        <taxon>Bacillota</taxon>
        <taxon>Bacilli</taxon>
        <taxon>Bacillales</taxon>
        <taxon>Caryophanaceae</taxon>
        <taxon>Planococcus</taxon>
    </lineage>
</organism>
<feature type="transmembrane region" description="Helical" evidence="1">
    <location>
        <begin position="12"/>
        <end position="34"/>
    </location>
</feature>
<protein>
    <submittedName>
        <fullName evidence="2">Uncharacterized protein</fullName>
    </submittedName>
</protein>
<gene>
    <name evidence="2" type="ORF">GPDM_11485</name>
</gene>
<dbReference type="Proteomes" id="UP000003052">
    <property type="component" value="Unassembled WGS sequence"/>
</dbReference>
<keyword evidence="1" id="KW-0812">Transmembrane</keyword>
<name>E7RII5_9BACL</name>
<dbReference type="OrthoDB" id="2421809at2"/>
<keyword evidence="1" id="KW-1133">Transmembrane helix</keyword>
<evidence type="ECO:0000313" key="3">
    <source>
        <dbReference type="Proteomes" id="UP000003052"/>
    </source>
</evidence>
<keyword evidence="1" id="KW-0472">Membrane</keyword>
<comment type="caution">
    <text evidence="2">The sequence shown here is derived from an EMBL/GenBank/DDBJ whole genome shotgun (WGS) entry which is preliminary data.</text>
</comment>
<evidence type="ECO:0000313" key="2">
    <source>
        <dbReference type="EMBL" id="EGA89091.1"/>
    </source>
</evidence>